<evidence type="ECO:0000313" key="15">
    <source>
        <dbReference type="Proteomes" id="UP001066276"/>
    </source>
</evidence>
<dbReference type="PROSITE" id="PS51450">
    <property type="entry name" value="LRR"/>
    <property type="match status" value="1"/>
</dbReference>
<gene>
    <name evidence="14" type="ORF">NDU88_004611</name>
</gene>
<dbReference type="InterPro" id="IPR032675">
    <property type="entry name" value="LRR_dom_sf"/>
</dbReference>
<sequence>MAEPSTVIGAPGQGAGRSTSTVQKKVSEAPKDIEHSSTTHLVVQDDETWLETTAQDSDSEHEERLGASTAATFETCQEQTVAHDGETLVQHEEQGHRSGGTYSGSIDNFGTQINMDVKVIPSFLVLFLSSFFWTGIHMQYYDDLDVQAFSAMSYECPSECFCPYSFPRALYCDNKGLKEIPTIPSRIWYLYLQNNQIETISKKSFANATDIKWINLNKNNITNRGIEKNLLRSMNNLLFLLLEDNKLEEVPAPLPASLEQLRLARNKISLIPEGVFSNLENLTMLDLQHNKLSDSAFQSSTLQGLKNLMQLNVAKNSLKKMPPSLPSNTMQLFLDNNLIEAIPKNYFNSVPKVAFIRLNYNKLSDAGIPENVFNISSLLDLQLSYNQLTTVPPINAHLERLYLDHNKIISVNGTITCPTTVELDQPSDPYSDNGPRLRYLRLDGNDIKPPIPIDLLVCFRLLHAIII</sequence>
<dbReference type="FunFam" id="3.80.10.10:FF:000133">
    <property type="entry name" value="prolargin"/>
    <property type="match status" value="1"/>
</dbReference>
<evidence type="ECO:0000256" key="12">
    <source>
        <dbReference type="SAM" id="MobiDB-lite"/>
    </source>
</evidence>
<evidence type="ECO:0000256" key="1">
    <source>
        <dbReference type="ARBA" id="ARBA00004498"/>
    </source>
</evidence>
<name>A0AAV7SJC2_PLEWA</name>
<dbReference type="SMART" id="SM00369">
    <property type="entry name" value="LRR_TYP"/>
    <property type="match status" value="6"/>
</dbReference>
<comment type="subcellular location">
    <subcellularLocation>
        <location evidence="1">Secreted</location>
        <location evidence="1">Extracellular space</location>
        <location evidence="1">Extracellular matrix</location>
    </subcellularLocation>
</comment>
<evidence type="ECO:0000256" key="6">
    <source>
        <dbReference type="ARBA" id="ARBA00022729"/>
    </source>
</evidence>
<keyword evidence="7" id="KW-0677">Repeat</keyword>
<evidence type="ECO:0000256" key="7">
    <source>
        <dbReference type="ARBA" id="ARBA00022737"/>
    </source>
</evidence>
<dbReference type="EMBL" id="JANPWB010000008">
    <property type="protein sequence ID" value="KAJ1164166.1"/>
    <property type="molecule type" value="Genomic_DNA"/>
</dbReference>
<dbReference type="Proteomes" id="UP001066276">
    <property type="component" value="Chromosome 4_2"/>
</dbReference>
<dbReference type="PANTHER" id="PTHR45712">
    <property type="entry name" value="AGAP008170-PA"/>
    <property type="match status" value="1"/>
</dbReference>
<dbReference type="AlphaFoldDB" id="A0AAV7SJC2"/>
<dbReference type="Gene3D" id="3.80.10.10">
    <property type="entry name" value="Ribonuclease Inhibitor"/>
    <property type="match status" value="3"/>
</dbReference>
<dbReference type="PANTHER" id="PTHR45712:SF13">
    <property type="entry name" value="KERATOCAN"/>
    <property type="match status" value="1"/>
</dbReference>
<evidence type="ECO:0000256" key="5">
    <source>
        <dbReference type="ARBA" id="ARBA00022614"/>
    </source>
</evidence>
<feature type="region of interest" description="Disordered" evidence="12">
    <location>
        <begin position="1"/>
        <end position="38"/>
    </location>
</feature>
<keyword evidence="9" id="KW-1015">Disulfide bond</keyword>
<dbReference type="SMART" id="SM00013">
    <property type="entry name" value="LRRNT"/>
    <property type="match status" value="1"/>
</dbReference>
<dbReference type="InterPro" id="IPR001611">
    <property type="entry name" value="Leu-rich_rpt"/>
</dbReference>
<dbReference type="InterPro" id="IPR050333">
    <property type="entry name" value="SLRP"/>
</dbReference>
<protein>
    <recommendedName>
        <fullName evidence="11">Keratocan</fullName>
    </recommendedName>
</protein>
<evidence type="ECO:0000256" key="2">
    <source>
        <dbReference type="ARBA" id="ARBA00005818"/>
    </source>
</evidence>
<evidence type="ECO:0000256" key="10">
    <source>
        <dbReference type="ARBA" id="ARBA00023180"/>
    </source>
</evidence>
<keyword evidence="8" id="KW-0654">Proteoglycan</keyword>
<accession>A0AAV7SJC2</accession>
<evidence type="ECO:0000259" key="13">
    <source>
        <dbReference type="SMART" id="SM00013"/>
    </source>
</evidence>
<keyword evidence="6" id="KW-0732">Signal</keyword>
<feature type="compositionally biased region" description="Basic and acidic residues" evidence="12">
    <location>
        <begin position="25"/>
        <end position="37"/>
    </location>
</feature>
<keyword evidence="3" id="KW-0964">Secreted</keyword>
<dbReference type="GO" id="GO:0005615">
    <property type="term" value="C:extracellular space"/>
    <property type="evidence" value="ECO:0007669"/>
    <property type="project" value="TreeGrafter"/>
</dbReference>
<evidence type="ECO:0000256" key="9">
    <source>
        <dbReference type="ARBA" id="ARBA00023157"/>
    </source>
</evidence>
<proteinExistence type="inferred from homology"/>
<dbReference type="Pfam" id="PF13855">
    <property type="entry name" value="LRR_8"/>
    <property type="match status" value="2"/>
</dbReference>
<evidence type="ECO:0000313" key="14">
    <source>
        <dbReference type="EMBL" id="KAJ1164166.1"/>
    </source>
</evidence>
<comment type="caution">
    <text evidence="14">The sequence shown here is derived from an EMBL/GenBank/DDBJ whole genome shotgun (WGS) entry which is preliminary data.</text>
</comment>
<dbReference type="FunFam" id="3.80.10.10:FF:000092">
    <property type="entry name" value="keratocan isoform X1"/>
    <property type="match status" value="1"/>
</dbReference>
<reference evidence="14" key="1">
    <citation type="journal article" date="2022" name="bioRxiv">
        <title>Sequencing and chromosome-scale assembly of the giantPleurodeles waltlgenome.</title>
        <authorList>
            <person name="Brown T."/>
            <person name="Elewa A."/>
            <person name="Iarovenko S."/>
            <person name="Subramanian E."/>
            <person name="Araus A.J."/>
            <person name="Petzold A."/>
            <person name="Susuki M."/>
            <person name="Suzuki K.-i.T."/>
            <person name="Hayashi T."/>
            <person name="Toyoda A."/>
            <person name="Oliveira C."/>
            <person name="Osipova E."/>
            <person name="Leigh N.D."/>
            <person name="Simon A."/>
            <person name="Yun M.H."/>
        </authorList>
    </citation>
    <scope>NUCLEOTIDE SEQUENCE</scope>
    <source>
        <strain evidence="14">20211129_DDA</strain>
        <tissue evidence="14">Liver</tissue>
    </source>
</reference>
<evidence type="ECO:0000256" key="11">
    <source>
        <dbReference type="ARBA" id="ARBA00041182"/>
    </source>
</evidence>
<dbReference type="Pfam" id="PF01462">
    <property type="entry name" value="LRRNT"/>
    <property type="match status" value="1"/>
</dbReference>
<keyword evidence="10" id="KW-0325">Glycoprotein</keyword>
<dbReference type="InterPro" id="IPR003591">
    <property type="entry name" value="Leu-rich_rpt_typical-subtyp"/>
</dbReference>
<feature type="domain" description="LRRNT" evidence="13">
    <location>
        <begin position="155"/>
        <end position="189"/>
    </location>
</feature>
<keyword evidence="5" id="KW-0433">Leucine-rich repeat</keyword>
<evidence type="ECO:0000256" key="3">
    <source>
        <dbReference type="ARBA" id="ARBA00022525"/>
    </source>
</evidence>
<keyword evidence="4" id="KW-0272">Extracellular matrix</keyword>
<evidence type="ECO:0000256" key="8">
    <source>
        <dbReference type="ARBA" id="ARBA00022974"/>
    </source>
</evidence>
<keyword evidence="15" id="KW-1185">Reference proteome</keyword>
<organism evidence="14 15">
    <name type="scientific">Pleurodeles waltl</name>
    <name type="common">Iberian ribbed newt</name>
    <dbReference type="NCBI Taxonomy" id="8319"/>
    <lineage>
        <taxon>Eukaryota</taxon>
        <taxon>Metazoa</taxon>
        <taxon>Chordata</taxon>
        <taxon>Craniata</taxon>
        <taxon>Vertebrata</taxon>
        <taxon>Euteleostomi</taxon>
        <taxon>Amphibia</taxon>
        <taxon>Batrachia</taxon>
        <taxon>Caudata</taxon>
        <taxon>Salamandroidea</taxon>
        <taxon>Salamandridae</taxon>
        <taxon>Pleurodelinae</taxon>
        <taxon>Pleurodeles</taxon>
    </lineage>
</organism>
<comment type="similarity">
    <text evidence="2">Belongs to the small leucine-rich proteoglycan (SLRP) family. SLRP class II subfamily.</text>
</comment>
<dbReference type="InterPro" id="IPR000372">
    <property type="entry name" value="LRRNT"/>
</dbReference>
<evidence type="ECO:0000256" key="4">
    <source>
        <dbReference type="ARBA" id="ARBA00022530"/>
    </source>
</evidence>
<dbReference type="SUPFAM" id="SSF52058">
    <property type="entry name" value="L domain-like"/>
    <property type="match status" value="1"/>
</dbReference>